<organism evidence="3 4">
    <name type="scientific">Steinernema hermaphroditum</name>
    <dbReference type="NCBI Taxonomy" id="289476"/>
    <lineage>
        <taxon>Eukaryota</taxon>
        <taxon>Metazoa</taxon>
        <taxon>Ecdysozoa</taxon>
        <taxon>Nematoda</taxon>
        <taxon>Chromadorea</taxon>
        <taxon>Rhabditida</taxon>
        <taxon>Tylenchina</taxon>
        <taxon>Panagrolaimomorpha</taxon>
        <taxon>Strongyloidoidea</taxon>
        <taxon>Steinernematidae</taxon>
        <taxon>Steinernema</taxon>
    </lineage>
</organism>
<dbReference type="Proteomes" id="UP001175271">
    <property type="component" value="Unassembled WGS sequence"/>
</dbReference>
<dbReference type="AlphaFoldDB" id="A0AA39LTC5"/>
<protein>
    <submittedName>
        <fullName evidence="3">Uncharacterized protein</fullName>
    </submittedName>
</protein>
<accession>A0AA39LTC5</accession>
<dbReference type="Pfam" id="PF00090">
    <property type="entry name" value="TSP_1"/>
    <property type="match status" value="1"/>
</dbReference>
<reference evidence="3" key="1">
    <citation type="submission" date="2023-06" db="EMBL/GenBank/DDBJ databases">
        <title>Genomic analysis of the entomopathogenic nematode Steinernema hermaphroditum.</title>
        <authorList>
            <person name="Schwarz E.M."/>
            <person name="Heppert J.K."/>
            <person name="Baniya A."/>
            <person name="Schwartz H.T."/>
            <person name="Tan C.-H."/>
            <person name="Antoshechkin I."/>
            <person name="Sternberg P.W."/>
            <person name="Goodrich-Blair H."/>
            <person name="Dillman A.R."/>
        </authorList>
    </citation>
    <scope>NUCLEOTIDE SEQUENCE</scope>
    <source>
        <strain evidence="3">PS9179</strain>
        <tissue evidence="3">Whole animal</tissue>
    </source>
</reference>
<dbReference type="InterPro" id="IPR036383">
    <property type="entry name" value="TSP1_rpt_sf"/>
</dbReference>
<keyword evidence="2" id="KW-1133">Transmembrane helix</keyword>
<name>A0AA39LTC5_9BILA</name>
<keyword evidence="2" id="KW-0812">Transmembrane</keyword>
<dbReference type="InterPro" id="IPR000884">
    <property type="entry name" value="TSP1_rpt"/>
</dbReference>
<dbReference type="PANTHER" id="PTHR16311">
    <property type="entry name" value="THROMBOSPONDIN TYPE I DOMAIN-CONTAINING 1"/>
    <property type="match status" value="1"/>
</dbReference>
<dbReference type="SMART" id="SM00209">
    <property type="entry name" value="TSP1"/>
    <property type="match status" value="1"/>
</dbReference>
<dbReference type="Gene3D" id="2.20.100.10">
    <property type="entry name" value="Thrombospondin type-1 (TSP1) repeat"/>
    <property type="match status" value="1"/>
</dbReference>
<dbReference type="PROSITE" id="PS50092">
    <property type="entry name" value="TSP1"/>
    <property type="match status" value="1"/>
</dbReference>
<dbReference type="PRINTS" id="PR01705">
    <property type="entry name" value="TSP1REPEAT"/>
</dbReference>
<evidence type="ECO:0000313" key="4">
    <source>
        <dbReference type="Proteomes" id="UP001175271"/>
    </source>
</evidence>
<dbReference type="EMBL" id="JAUCMV010000003">
    <property type="protein sequence ID" value="KAK0408932.1"/>
    <property type="molecule type" value="Genomic_DNA"/>
</dbReference>
<gene>
    <name evidence="3" type="ORF">QR680_004246</name>
</gene>
<evidence type="ECO:0000256" key="1">
    <source>
        <dbReference type="ARBA" id="ARBA00023157"/>
    </source>
</evidence>
<dbReference type="SUPFAM" id="SSF82895">
    <property type="entry name" value="TSP-1 type 1 repeat"/>
    <property type="match status" value="1"/>
</dbReference>
<sequence>MGLVLNIIGSVMGYLRAEIDENIVESIVDSRLREYGIVNGTRNITGAFGVEIDLGEEPYQPSAIVLVMLTTFGRMFNVIGTIKMYRPGLPHMLFTGILFCFVSVSTCVQLVPNNPHVFGSLLITGLNASIEYSIVSDRSLLCKLPPAPNITVPCRCLPFSSPNYRILDDTTGTVVKEFEVQSPEVKIIVPDTHRVLTGLETIFEPSLCEAHVFRVAVEHRPFEVIPGKENDWESVSNGQLLLFNKREIRDIACDDFDIPGFYRVRLSSAVDPNTTVISPIIKVNISANVPPSIHIRSDAIFPHCNGEFTVSWKIPYCQTSKQAYRIRAFAVEEERPDELILMDDSPVNRSITSLGIPCHFFDILYRQFCFELFTIADHTRRFVHWDQKCVYTEHLKRIDGGWSTWTEWSQCTVSCGSGIQRRVRFCNNPVTVKGNYCKGDFIESRACDNEDCPVTKRNIEIRLSDCDCGCHLPARSGSFFAGEKRCDSGRMEWTIPKNEYQRVRITVANHTRHGEVLRITNGNLLYDSRMDHGKHQFYADMDFPIVVVFYRSGNGSKARNRSKFIEGTSGFIVEYLISDVPPRQITFQGVRSESSAWVSFSCPVCSLPFVAAFLSVIFLIIILLPPVFCTIVTKRKIEKRLRKRSSTSSKRNINEMVRSNNTDSTQATAQIPLKAAISRRSIGIQLSVQSTPRFPRGITRNHSISARGTPRDQLSAMSFTGESGELEYDYYDHTLPDSFLAPNGRFASEIDIDQIIHANAPWALQNPIDVRNVETSDANTQI</sequence>
<dbReference type="GO" id="GO:0071944">
    <property type="term" value="C:cell periphery"/>
    <property type="evidence" value="ECO:0007669"/>
    <property type="project" value="TreeGrafter"/>
</dbReference>
<proteinExistence type="predicted"/>
<keyword evidence="1" id="KW-1015">Disulfide bond</keyword>
<comment type="caution">
    <text evidence="3">The sequence shown here is derived from an EMBL/GenBank/DDBJ whole genome shotgun (WGS) entry which is preliminary data.</text>
</comment>
<keyword evidence="4" id="KW-1185">Reference proteome</keyword>
<keyword evidence="2" id="KW-0472">Membrane</keyword>
<dbReference type="FunFam" id="2.20.100.10:FF:000001">
    <property type="entry name" value="semaphorin-5A isoform X1"/>
    <property type="match status" value="1"/>
</dbReference>
<dbReference type="PANTHER" id="PTHR16311:SF3">
    <property type="entry name" value="THROMBOSPONDIN TYPE-1 DOMAIN-CONTAINING PROTEIN 1"/>
    <property type="match status" value="1"/>
</dbReference>
<evidence type="ECO:0000256" key="2">
    <source>
        <dbReference type="SAM" id="Phobius"/>
    </source>
</evidence>
<feature type="transmembrane region" description="Helical" evidence="2">
    <location>
        <begin position="609"/>
        <end position="633"/>
    </location>
</feature>
<dbReference type="InterPro" id="IPR038877">
    <property type="entry name" value="THSD1"/>
</dbReference>
<evidence type="ECO:0000313" key="3">
    <source>
        <dbReference type="EMBL" id="KAK0408932.1"/>
    </source>
</evidence>